<dbReference type="InterPro" id="IPR019410">
    <property type="entry name" value="Methyltransf_16"/>
</dbReference>
<feature type="binding site" evidence="5">
    <location>
        <position position="243"/>
    </location>
    <ligand>
        <name>S-adenosyl-L-methionine</name>
        <dbReference type="ChEBI" id="CHEBI:59789"/>
    </ligand>
</feature>
<dbReference type="InterPro" id="IPR029063">
    <property type="entry name" value="SAM-dependent_MTases_sf"/>
</dbReference>
<dbReference type="EC" id="2.1.1.-" evidence="5"/>
<dbReference type="HAMAP" id="MF_03223">
    <property type="entry name" value="Methyltr_EFM7"/>
    <property type="match status" value="1"/>
</dbReference>
<dbReference type="EMBL" id="JAATWM020000019">
    <property type="protein sequence ID" value="KAF9876093.1"/>
    <property type="molecule type" value="Genomic_DNA"/>
</dbReference>
<dbReference type="Gene3D" id="3.40.50.150">
    <property type="entry name" value="Vaccinia Virus protein VP39"/>
    <property type="match status" value="1"/>
</dbReference>
<comment type="similarity">
    <text evidence="5">Belongs to the class I-like SAM-binding methyltransferase superfamily. EFM7 family.</text>
</comment>
<feature type="binding site" evidence="5">
    <location>
        <begin position="163"/>
        <end position="165"/>
    </location>
    <ligand>
        <name>S-adenosyl-L-methionine</name>
        <dbReference type="ChEBI" id="CHEBI:59789"/>
    </ligand>
</feature>
<keyword evidence="4 5" id="KW-0949">S-adenosyl-L-methionine</keyword>
<evidence type="ECO:0000256" key="3">
    <source>
        <dbReference type="ARBA" id="ARBA00022679"/>
    </source>
</evidence>
<dbReference type="Proteomes" id="UP000781932">
    <property type="component" value="Unassembled WGS sequence"/>
</dbReference>
<feature type="binding site" evidence="5">
    <location>
        <position position="216"/>
    </location>
    <ligand>
        <name>S-adenosyl-L-methionine</name>
        <dbReference type="ChEBI" id="CHEBI:59789"/>
    </ligand>
</feature>
<comment type="caution">
    <text evidence="6">The sequence shown here is derived from an EMBL/GenBank/DDBJ whole genome shotgun (WGS) entry which is preliminary data.</text>
</comment>
<dbReference type="AlphaFoldDB" id="A0A9P6I495"/>
<dbReference type="PANTHER" id="PTHR14614">
    <property type="entry name" value="HEPATOCELLULAR CARCINOMA-ASSOCIATED ANTIGEN"/>
    <property type="match status" value="1"/>
</dbReference>
<accession>A0A9P6I495</accession>
<evidence type="ECO:0000256" key="1">
    <source>
        <dbReference type="ARBA" id="ARBA00022490"/>
    </source>
</evidence>
<dbReference type="GO" id="GO:0032259">
    <property type="term" value="P:methylation"/>
    <property type="evidence" value="ECO:0007669"/>
    <property type="project" value="UniProtKB-KW"/>
</dbReference>
<keyword evidence="1 5" id="KW-0963">Cytoplasm</keyword>
<reference evidence="6" key="1">
    <citation type="submission" date="2020-03" db="EMBL/GenBank/DDBJ databases">
        <authorList>
            <person name="He L."/>
        </authorList>
    </citation>
    <scope>NUCLEOTIDE SEQUENCE</scope>
    <source>
        <strain evidence="6">CkLH20</strain>
    </source>
</reference>
<evidence type="ECO:0000256" key="4">
    <source>
        <dbReference type="ARBA" id="ARBA00022691"/>
    </source>
</evidence>
<reference evidence="6" key="2">
    <citation type="submission" date="2020-11" db="EMBL/GenBank/DDBJ databases">
        <title>Whole genome sequencing of Colletotrichum sp.</title>
        <authorList>
            <person name="Li H."/>
        </authorList>
    </citation>
    <scope>NUCLEOTIDE SEQUENCE</scope>
    <source>
        <strain evidence="6">CkLH20</strain>
    </source>
</reference>
<keyword evidence="3 5" id="KW-0808">Transferase</keyword>
<comment type="subcellular location">
    <subcellularLocation>
        <location evidence="5">Cytoplasm</location>
    </subcellularLocation>
</comment>
<evidence type="ECO:0000313" key="7">
    <source>
        <dbReference type="Proteomes" id="UP000781932"/>
    </source>
</evidence>
<feature type="binding site" evidence="5">
    <location>
        <position position="185"/>
    </location>
    <ligand>
        <name>S-adenosyl-L-methionine</name>
        <dbReference type="ChEBI" id="CHEBI:59789"/>
    </ligand>
</feature>
<dbReference type="GO" id="GO:0005737">
    <property type="term" value="C:cytoplasm"/>
    <property type="evidence" value="ECO:0007669"/>
    <property type="project" value="UniProtKB-SubCell"/>
</dbReference>
<keyword evidence="7" id="KW-1185">Reference proteome</keyword>
<dbReference type="SUPFAM" id="SSF53335">
    <property type="entry name" value="S-adenosyl-L-methionine-dependent methyltransferases"/>
    <property type="match status" value="1"/>
</dbReference>
<comment type="function">
    <text evidence="5">S-adenosyl-L-methionine-dependent protein methyltransferase that trimethylates the N-terminal glycine 'Gly-2' of elongation factor 1-alpha, before also catalyzing the mono- and dimethylation of 'Lys-3'.</text>
</comment>
<evidence type="ECO:0000313" key="6">
    <source>
        <dbReference type="EMBL" id="KAF9876093.1"/>
    </source>
</evidence>
<dbReference type="Pfam" id="PF10294">
    <property type="entry name" value="Methyltransf_16"/>
    <property type="match status" value="1"/>
</dbReference>
<keyword evidence="2 5" id="KW-0489">Methyltransferase</keyword>
<dbReference type="GO" id="GO:0016279">
    <property type="term" value="F:protein-lysine N-methyltransferase activity"/>
    <property type="evidence" value="ECO:0007669"/>
    <property type="project" value="UniProtKB-UniRule"/>
</dbReference>
<dbReference type="CDD" id="cd02440">
    <property type="entry name" value="AdoMet_MTases"/>
    <property type="match status" value="1"/>
</dbReference>
<gene>
    <name evidence="5" type="primary">EFM7</name>
    <name evidence="6" type="ORF">CkaCkLH20_06539</name>
</gene>
<dbReference type="InterPro" id="IPR025784">
    <property type="entry name" value="EFM7"/>
</dbReference>
<protein>
    <recommendedName>
        <fullName evidence="5">Protein N-terminal and lysine N-methyltransferase EFM7</fullName>
        <ecNumber evidence="5">2.1.1.-</ecNumber>
    </recommendedName>
    <alternativeName>
        <fullName evidence="5">Elongation factor methyltransferase 7</fullName>
    </alternativeName>
</protein>
<dbReference type="PROSITE" id="PS51560">
    <property type="entry name" value="SAM_MT_NNT1"/>
    <property type="match status" value="1"/>
</dbReference>
<evidence type="ECO:0000256" key="5">
    <source>
        <dbReference type="HAMAP-Rule" id="MF_03223"/>
    </source>
</evidence>
<name>A0A9P6I495_9PEZI</name>
<organism evidence="6 7">
    <name type="scientific">Colletotrichum karsti</name>
    <dbReference type="NCBI Taxonomy" id="1095194"/>
    <lineage>
        <taxon>Eukaryota</taxon>
        <taxon>Fungi</taxon>
        <taxon>Dikarya</taxon>
        <taxon>Ascomycota</taxon>
        <taxon>Pezizomycotina</taxon>
        <taxon>Sordariomycetes</taxon>
        <taxon>Hypocreomycetidae</taxon>
        <taxon>Glomerellales</taxon>
        <taxon>Glomerellaceae</taxon>
        <taxon>Colletotrichum</taxon>
        <taxon>Colletotrichum boninense species complex</taxon>
    </lineage>
</organism>
<dbReference type="GO" id="GO:0071885">
    <property type="term" value="F:N-terminal protein N-methyltransferase activity"/>
    <property type="evidence" value="ECO:0007669"/>
    <property type="project" value="UniProtKB-UniRule"/>
</dbReference>
<proteinExistence type="inferred from homology"/>
<feature type="binding site" evidence="5">
    <location>
        <position position="137"/>
    </location>
    <ligand>
        <name>S-adenosyl-L-methionine</name>
        <dbReference type="ChEBI" id="CHEBI:59789"/>
    </ligand>
</feature>
<dbReference type="PANTHER" id="PTHR14614:SF10">
    <property type="entry name" value="PROTEIN N-TERMINAL AND LYSINE N-METHYLTRANSFERASE EFM7"/>
    <property type="match status" value="1"/>
</dbReference>
<sequence>MEGQRTLYPQLHLIANRVKILRLSYLLTDHTQNCRLRSAALTQLHSQLVALITEGQNFTTLPTPPSASRLITRGTTTTKMSPVSDVADGDTGDLFQDPEDYYPPTPPPTSSSHTLASGRVLTLHLVGYSPTEAHHLWNGSRVVSDYFEAEPSRVKGKTMLELGAGAGLPSLTAGILGAEKVVVTDFPDVDIVQTMQKNVDEAGDLEGIVKPLGYVWGADVEPLLAELPERDGKKRKFDVLVLADLLFRHSEHGKLVDTIEKALERKKDAVAYVFFTSYRPWLRHKDLAFFDVVRKRGLLVEQVIDRRMEKPLFEGDPGDLEIQKTVGGYEVRWPEELLEG</sequence>
<evidence type="ECO:0000256" key="2">
    <source>
        <dbReference type="ARBA" id="ARBA00022603"/>
    </source>
</evidence>
<dbReference type="OrthoDB" id="46564at2759"/>